<dbReference type="RefSeq" id="WP_136663993.1">
    <property type="nucleotide sequence ID" value="NZ_RFLV01000001.1"/>
</dbReference>
<protein>
    <submittedName>
        <fullName evidence="4">Ankyrin repeat domain-containing protein</fullName>
    </submittedName>
</protein>
<evidence type="ECO:0000256" key="1">
    <source>
        <dbReference type="ARBA" id="ARBA00022737"/>
    </source>
</evidence>
<sequence length="137" mass="14743">MNKKFEPGNAMDGGAETELHAIAWAGNLRKARRLVRKGADVNHIDAAGETPLHGAAAWGHSSTVLFLLSVGARHDIKAKNTNNMTPLHWAARSDLKSVKLLLKAGAEKEAKDAQGNTAYDIAKKHERPEIAAFLASN</sequence>
<feature type="repeat" description="ANK" evidence="3">
    <location>
        <begin position="14"/>
        <end position="46"/>
    </location>
</feature>
<dbReference type="Pfam" id="PF13637">
    <property type="entry name" value="Ank_4"/>
    <property type="match status" value="1"/>
</dbReference>
<dbReference type="Proteomes" id="UP000307541">
    <property type="component" value="Unassembled WGS sequence"/>
</dbReference>
<dbReference type="SUPFAM" id="SSF48403">
    <property type="entry name" value="Ankyrin repeat"/>
    <property type="match status" value="1"/>
</dbReference>
<dbReference type="GO" id="GO:0004842">
    <property type="term" value="F:ubiquitin-protein transferase activity"/>
    <property type="evidence" value="ECO:0007669"/>
    <property type="project" value="TreeGrafter"/>
</dbReference>
<keyword evidence="2 3" id="KW-0040">ANK repeat</keyword>
<dbReference type="AlphaFoldDB" id="A0A4T2A4H3"/>
<evidence type="ECO:0000313" key="4">
    <source>
        <dbReference type="EMBL" id="TIH10718.1"/>
    </source>
</evidence>
<dbReference type="EMBL" id="RFLV01000001">
    <property type="protein sequence ID" value="TIH10718.1"/>
    <property type="molecule type" value="Genomic_DNA"/>
</dbReference>
<dbReference type="PRINTS" id="PR01415">
    <property type="entry name" value="ANKYRIN"/>
</dbReference>
<dbReference type="InterPro" id="IPR036770">
    <property type="entry name" value="Ankyrin_rpt-contain_sf"/>
</dbReference>
<dbReference type="GO" id="GO:0085020">
    <property type="term" value="P:protein K6-linked ubiquitination"/>
    <property type="evidence" value="ECO:0007669"/>
    <property type="project" value="TreeGrafter"/>
</dbReference>
<evidence type="ECO:0000256" key="2">
    <source>
        <dbReference type="ARBA" id="ARBA00023043"/>
    </source>
</evidence>
<feature type="repeat" description="ANK" evidence="3">
    <location>
        <begin position="47"/>
        <end position="79"/>
    </location>
</feature>
<dbReference type="Gene3D" id="1.25.40.20">
    <property type="entry name" value="Ankyrin repeat-containing domain"/>
    <property type="match status" value="1"/>
</dbReference>
<evidence type="ECO:0000256" key="3">
    <source>
        <dbReference type="PROSITE-ProRule" id="PRU00023"/>
    </source>
</evidence>
<evidence type="ECO:0000313" key="5">
    <source>
        <dbReference type="Proteomes" id="UP000307541"/>
    </source>
</evidence>
<proteinExistence type="predicted"/>
<dbReference type="PANTHER" id="PTHR24171:SF8">
    <property type="entry name" value="BRCA1-ASSOCIATED RING DOMAIN PROTEIN 1"/>
    <property type="match status" value="1"/>
</dbReference>
<keyword evidence="5" id="KW-1185">Reference proteome</keyword>
<dbReference type="PROSITE" id="PS50088">
    <property type="entry name" value="ANK_REPEAT"/>
    <property type="match status" value="2"/>
</dbReference>
<dbReference type="Pfam" id="PF12796">
    <property type="entry name" value="Ank_2"/>
    <property type="match status" value="1"/>
</dbReference>
<accession>A0A4T2A4H3</accession>
<dbReference type="OrthoDB" id="5569961at2"/>
<reference evidence="4 5" key="1">
    <citation type="submission" date="2018-10" db="EMBL/GenBank/DDBJ databases">
        <title>Pseudomonas leptonychotis sp. nov., isolated from Weddell seals in Antarctica.</title>
        <authorList>
            <person name="Novakova D."/>
            <person name="Svec P."/>
            <person name="Kralova S."/>
            <person name="Kristofova L."/>
            <person name="Zeman M."/>
            <person name="Pantucek R."/>
            <person name="Maslanova I."/>
            <person name="Sedlacek I."/>
        </authorList>
    </citation>
    <scope>NUCLEOTIDE SEQUENCE [LARGE SCALE GENOMIC DNA]</scope>
    <source>
        <strain evidence="4 5">CCM 8849</strain>
    </source>
</reference>
<dbReference type="PROSITE" id="PS50297">
    <property type="entry name" value="ANK_REP_REGION"/>
    <property type="match status" value="1"/>
</dbReference>
<organism evidence="4 5">
    <name type="scientific">Pseudomonas leptonychotis</name>
    <dbReference type="NCBI Taxonomy" id="2448482"/>
    <lineage>
        <taxon>Bacteria</taxon>
        <taxon>Pseudomonadati</taxon>
        <taxon>Pseudomonadota</taxon>
        <taxon>Gammaproteobacteria</taxon>
        <taxon>Pseudomonadales</taxon>
        <taxon>Pseudomonadaceae</taxon>
        <taxon>Pseudomonas</taxon>
    </lineage>
</organism>
<gene>
    <name evidence="4" type="ORF">D8779_08590</name>
</gene>
<dbReference type="PANTHER" id="PTHR24171">
    <property type="entry name" value="ANKYRIN REPEAT DOMAIN-CONTAINING PROTEIN 39-RELATED"/>
    <property type="match status" value="1"/>
</dbReference>
<comment type="caution">
    <text evidence="4">The sequence shown here is derived from an EMBL/GenBank/DDBJ whole genome shotgun (WGS) entry which is preliminary data.</text>
</comment>
<dbReference type="InterPro" id="IPR002110">
    <property type="entry name" value="Ankyrin_rpt"/>
</dbReference>
<keyword evidence="1" id="KW-0677">Repeat</keyword>
<dbReference type="SMART" id="SM00248">
    <property type="entry name" value="ANK"/>
    <property type="match status" value="3"/>
</dbReference>
<name>A0A4T2A4H3_9PSED</name>